<dbReference type="Proteomes" id="UP000597656">
    <property type="component" value="Unassembled WGS sequence"/>
</dbReference>
<gene>
    <name evidence="1" type="ORF">GCM10011609_62840</name>
</gene>
<accession>A0ABQ2IJ78</accession>
<proteinExistence type="predicted"/>
<evidence type="ECO:0000313" key="1">
    <source>
        <dbReference type="EMBL" id="GGN13691.1"/>
    </source>
</evidence>
<reference evidence="2" key="1">
    <citation type="journal article" date="2019" name="Int. J. Syst. Evol. Microbiol.">
        <title>The Global Catalogue of Microorganisms (GCM) 10K type strain sequencing project: providing services to taxonomists for standard genome sequencing and annotation.</title>
        <authorList>
            <consortium name="The Broad Institute Genomics Platform"/>
            <consortium name="The Broad Institute Genome Sequencing Center for Infectious Disease"/>
            <person name="Wu L."/>
            <person name="Ma J."/>
        </authorList>
    </citation>
    <scope>NUCLEOTIDE SEQUENCE [LARGE SCALE GENOMIC DNA]</scope>
    <source>
        <strain evidence="2">CGMCC 4.7319</strain>
    </source>
</reference>
<keyword evidence="2" id="KW-1185">Reference proteome</keyword>
<evidence type="ECO:0008006" key="3">
    <source>
        <dbReference type="Google" id="ProtNLM"/>
    </source>
</evidence>
<protein>
    <recommendedName>
        <fullName evidence="3">BioF2-like acetyltransferase domain-containing protein</fullName>
    </recommendedName>
</protein>
<name>A0ABQ2IJ78_9PSEU</name>
<evidence type="ECO:0000313" key="2">
    <source>
        <dbReference type="Proteomes" id="UP000597656"/>
    </source>
</evidence>
<dbReference type="RefSeq" id="WP_189158474.1">
    <property type="nucleotide sequence ID" value="NZ_BMNC01000011.1"/>
</dbReference>
<sequence length="352" mass="38084">MITRLSLAEAAASPAWASLCGPADLFCTPAWLEVERAGVGPWVPREAACLTWSDADGIAAGTTAQVFNGSVTDDTVRLDLMLPAPVTLDRALLCGTWFNSSVLHDPVRAPAHARLEVAEAAVAFGASRDVDAVYFPYVDAADTDLRKALAELGFLEFPAPDRHVFPTHYADYDEFLGSLRSHRRTRLRKELSVVASANLTTAATVVDDSNVEQLSLLAHLLERKYEQQSTLDELTGWFAEIARRIEVVAFTAAPAGEDPFGMSLWLRHHDLLYGFHAGFDYSRAGGLPLYTLVGYHLPIQHACADPGLSALEYGISSDDAKRLRGTTALPQVLAVRGMTDSVTSALSAMSPQ</sequence>
<dbReference type="InterPro" id="IPR016181">
    <property type="entry name" value="Acyl_CoA_acyltransferase"/>
</dbReference>
<dbReference type="EMBL" id="BMNC01000011">
    <property type="protein sequence ID" value="GGN13691.1"/>
    <property type="molecule type" value="Genomic_DNA"/>
</dbReference>
<dbReference type="InterPro" id="IPR007434">
    <property type="entry name" value="FemAB-like"/>
</dbReference>
<comment type="caution">
    <text evidence="1">The sequence shown here is derived from an EMBL/GenBank/DDBJ whole genome shotgun (WGS) entry which is preliminary data.</text>
</comment>
<dbReference type="SUPFAM" id="SSF55729">
    <property type="entry name" value="Acyl-CoA N-acyltransferases (Nat)"/>
    <property type="match status" value="1"/>
</dbReference>
<dbReference type="Pfam" id="PF04339">
    <property type="entry name" value="FemAB_like"/>
    <property type="match status" value="1"/>
</dbReference>
<organism evidence="1 2">
    <name type="scientific">Lentzea pudingi</name>
    <dbReference type="NCBI Taxonomy" id="1789439"/>
    <lineage>
        <taxon>Bacteria</taxon>
        <taxon>Bacillati</taxon>
        <taxon>Actinomycetota</taxon>
        <taxon>Actinomycetes</taxon>
        <taxon>Pseudonocardiales</taxon>
        <taxon>Pseudonocardiaceae</taxon>
        <taxon>Lentzea</taxon>
    </lineage>
</organism>